<protein>
    <recommendedName>
        <fullName evidence="4">Transmembrane transport protein</fullName>
    </recommendedName>
</protein>
<organism evidence="2 3">
    <name type="scientific">Actinoplanes italicus</name>
    <dbReference type="NCBI Taxonomy" id="113567"/>
    <lineage>
        <taxon>Bacteria</taxon>
        <taxon>Bacillati</taxon>
        <taxon>Actinomycetota</taxon>
        <taxon>Actinomycetes</taxon>
        <taxon>Micromonosporales</taxon>
        <taxon>Micromonosporaceae</taxon>
        <taxon>Actinoplanes</taxon>
    </lineage>
</organism>
<reference evidence="2 3" key="1">
    <citation type="submission" date="2018-03" db="EMBL/GenBank/DDBJ databases">
        <title>Genomic Encyclopedia of Archaeal and Bacterial Type Strains, Phase II (KMG-II): from individual species to whole genera.</title>
        <authorList>
            <person name="Goeker M."/>
        </authorList>
    </citation>
    <scope>NUCLEOTIDE SEQUENCE [LARGE SCALE GENOMIC DNA]</scope>
    <source>
        <strain evidence="2 3">DSM 43146</strain>
    </source>
</reference>
<accession>A0A2T0KHV3</accession>
<dbReference type="AlphaFoldDB" id="A0A2T0KHV3"/>
<evidence type="ECO:0008006" key="4">
    <source>
        <dbReference type="Google" id="ProtNLM"/>
    </source>
</evidence>
<proteinExistence type="predicted"/>
<feature type="transmembrane region" description="Helical" evidence="1">
    <location>
        <begin position="51"/>
        <end position="72"/>
    </location>
</feature>
<evidence type="ECO:0000313" key="2">
    <source>
        <dbReference type="EMBL" id="PRX22817.1"/>
    </source>
</evidence>
<keyword evidence="3" id="KW-1185">Reference proteome</keyword>
<keyword evidence="1" id="KW-0472">Membrane</keyword>
<dbReference type="Proteomes" id="UP000239415">
    <property type="component" value="Unassembled WGS sequence"/>
</dbReference>
<gene>
    <name evidence="2" type="ORF">CLV67_104345</name>
</gene>
<keyword evidence="1" id="KW-1133">Transmembrane helix</keyword>
<dbReference type="RefSeq" id="WP_106317772.1">
    <property type="nucleotide sequence ID" value="NZ_BOMO01000021.1"/>
</dbReference>
<keyword evidence="1" id="KW-0812">Transmembrane</keyword>
<comment type="caution">
    <text evidence="2">The sequence shown here is derived from an EMBL/GenBank/DDBJ whole genome shotgun (WGS) entry which is preliminary data.</text>
</comment>
<feature type="transmembrane region" description="Helical" evidence="1">
    <location>
        <begin position="108"/>
        <end position="125"/>
    </location>
</feature>
<dbReference type="OrthoDB" id="6059373at2"/>
<dbReference type="EMBL" id="PVMZ01000004">
    <property type="protein sequence ID" value="PRX22817.1"/>
    <property type="molecule type" value="Genomic_DNA"/>
</dbReference>
<sequence length="148" mass="15417">MNDEPGYTPEQVIRRVPRALLAAGIAGLAGATAIATLWATEPGRLPTRTAAAFAGLIVIGLSWAVLAGWTLLKRPLFASERVAAGTLAVVFTTATTLVTAVIGGPLAAGPGLLLIAVAVIVLVRARAYRDRLRSQIAALEGQRREPQD</sequence>
<feature type="transmembrane region" description="Helical" evidence="1">
    <location>
        <begin position="84"/>
        <end position="102"/>
    </location>
</feature>
<evidence type="ECO:0000256" key="1">
    <source>
        <dbReference type="SAM" id="Phobius"/>
    </source>
</evidence>
<evidence type="ECO:0000313" key="3">
    <source>
        <dbReference type="Proteomes" id="UP000239415"/>
    </source>
</evidence>
<name>A0A2T0KHV3_9ACTN</name>
<feature type="transmembrane region" description="Helical" evidence="1">
    <location>
        <begin position="20"/>
        <end position="39"/>
    </location>
</feature>